<name>A0A7J9DNC4_9ROSI</name>
<sequence>MFGFGSPVLPWMPSMASVSSTNFGPSSAAPSF</sequence>
<keyword evidence="3" id="KW-1185">Reference proteome</keyword>
<organism evidence="2 3">
    <name type="scientific">Gossypium trilobum</name>
    <dbReference type="NCBI Taxonomy" id="34281"/>
    <lineage>
        <taxon>Eukaryota</taxon>
        <taxon>Viridiplantae</taxon>
        <taxon>Streptophyta</taxon>
        <taxon>Embryophyta</taxon>
        <taxon>Tracheophyta</taxon>
        <taxon>Spermatophyta</taxon>
        <taxon>Magnoliopsida</taxon>
        <taxon>eudicotyledons</taxon>
        <taxon>Gunneridae</taxon>
        <taxon>Pentapetalae</taxon>
        <taxon>rosids</taxon>
        <taxon>malvids</taxon>
        <taxon>Malvales</taxon>
        <taxon>Malvaceae</taxon>
        <taxon>Malvoideae</taxon>
        <taxon>Gossypium</taxon>
    </lineage>
</organism>
<feature type="compositionally biased region" description="Polar residues" evidence="1">
    <location>
        <begin position="16"/>
        <end position="32"/>
    </location>
</feature>
<evidence type="ECO:0000256" key="1">
    <source>
        <dbReference type="SAM" id="MobiDB-lite"/>
    </source>
</evidence>
<comment type="caution">
    <text evidence="2">The sequence shown here is derived from an EMBL/GenBank/DDBJ whole genome shotgun (WGS) entry which is preliminary data.</text>
</comment>
<dbReference type="EMBL" id="JABEZW010000003">
    <property type="protein sequence ID" value="MBA0762187.1"/>
    <property type="molecule type" value="Genomic_DNA"/>
</dbReference>
<evidence type="ECO:0000313" key="3">
    <source>
        <dbReference type="Proteomes" id="UP000593568"/>
    </source>
</evidence>
<proteinExistence type="predicted"/>
<evidence type="ECO:0000313" key="2">
    <source>
        <dbReference type="EMBL" id="MBA0762187.1"/>
    </source>
</evidence>
<protein>
    <submittedName>
        <fullName evidence="2">Uncharacterized protein</fullName>
    </submittedName>
</protein>
<feature type="region of interest" description="Disordered" evidence="1">
    <location>
        <begin position="1"/>
        <end position="32"/>
    </location>
</feature>
<dbReference type="AlphaFoldDB" id="A0A7J9DNC4"/>
<gene>
    <name evidence="2" type="ORF">Gotri_024729</name>
</gene>
<dbReference type="Proteomes" id="UP000593568">
    <property type="component" value="Unassembled WGS sequence"/>
</dbReference>
<reference evidence="2 3" key="1">
    <citation type="journal article" date="2019" name="Genome Biol. Evol.">
        <title>Insights into the evolution of the New World diploid cottons (Gossypium, subgenus Houzingenia) based on genome sequencing.</title>
        <authorList>
            <person name="Grover C.E."/>
            <person name="Arick M.A. 2nd"/>
            <person name="Thrash A."/>
            <person name="Conover J.L."/>
            <person name="Sanders W.S."/>
            <person name="Peterson D.G."/>
            <person name="Frelichowski J.E."/>
            <person name="Scheffler J.A."/>
            <person name="Scheffler B.E."/>
            <person name="Wendel J.F."/>
        </authorList>
    </citation>
    <scope>NUCLEOTIDE SEQUENCE [LARGE SCALE GENOMIC DNA]</scope>
    <source>
        <strain evidence="2">8</strain>
        <tissue evidence="2">Leaf</tissue>
    </source>
</reference>
<accession>A0A7J9DNC4</accession>